<evidence type="ECO:0000313" key="1">
    <source>
        <dbReference type="EMBL" id="EYB81678.1"/>
    </source>
</evidence>
<evidence type="ECO:0000313" key="2">
    <source>
        <dbReference type="Proteomes" id="UP000024635"/>
    </source>
</evidence>
<keyword evidence="2" id="KW-1185">Reference proteome</keyword>
<sequence length="128" mass="14260">MFNSQCCRNGSDKSRAVIGTSCTFRLPRAPRLSFELSSMATTSNENSHPAKRCNRLSYVCVMRQSHVNVAFVPEPPPSLQGAPPPYMASPVDYWQPAPPPRILPYQPVHARTVQCAHCYLERGESILT</sequence>
<dbReference type="Proteomes" id="UP000024635">
    <property type="component" value="Unassembled WGS sequence"/>
</dbReference>
<organism evidence="1 2">
    <name type="scientific">Ancylostoma ceylanicum</name>
    <dbReference type="NCBI Taxonomy" id="53326"/>
    <lineage>
        <taxon>Eukaryota</taxon>
        <taxon>Metazoa</taxon>
        <taxon>Ecdysozoa</taxon>
        <taxon>Nematoda</taxon>
        <taxon>Chromadorea</taxon>
        <taxon>Rhabditida</taxon>
        <taxon>Rhabditina</taxon>
        <taxon>Rhabditomorpha</taxon>
        <taxon>Strongyloidea</taxon>
        <taxon>Ancylostomatidae</taxon>
        <taxon>Ancylostomatinae</taxon>
        <taxon>Ancylostoma</taxon>
    </lineage>
</organism>
<accession>A0A016RTM6</accession>
<gene>
    <name evidence="1" type="primary">Acey_s0377.g274</name>
    <name evidence="1" type="ORF">Y032_0377g274</name>
</gene>
<proteinExistence type="predicted"/>
<protein>
    <submittedName>
        <fullName evidence="1">Uncharacterized protein</fullName>
    </submittedName>
</protein>
<dbReference type="AlphaFoldDB" id="A0A016RTM6"/>
<comment type="caution">
    <text evidence="1">The sequence shown here is derived from an EMBL/GenBank/DDBJ whole genome shotgun (WGS) entry which is preliminary data.</text>
</comment>
<name>A0A016RTM6_9BILA</name>
<dbReference type="OrthoDB" id="10488512at2759"/>
<reference evidence="2" key="1">
    <citation type="journal article" date="2015" name="Nat. Genet.">
        <title>The genome and transcriptome of the zoonotic hookworm Ancylostoma ceylanicum identify infection-specific gene families.</title>
        <authorList>
            <person name="Schwarz E.M."/>
            <person name="Hu Y."/>
            <person name="Antoshechkin I."/>
            <person name="Miller M.M."/>
            <person name="Sternberg P.W."/>
            <person name="Aroian R.V."/>
        </authorList>
    </citation>
    <scope>NUCLEOTIDE SEQUENCE</scope>
    <source>
        <strain evidence="2">HY135</strain>
    </source>
</reference>
<dbReference type="EMBL" id="JARK01001713">
    <property type="protein sequence ID" value="EYB81678.1"/>
    <property type="molecule type" value="Genomic_DNA"/>
</dbReference>